<evidence type="ECO:0000256" key="1">
    <source>
        <dbReference type="ARBA" id="ARBA00011073"/>
    </source>
</evidence>
<dbReference type="GO" id="GO:0006508">
    <property type="term" value="P:proteolysis"/>
    <property type="evidence" value="ECO:0007669"/>
    <property type="project" value="UniProtKB-KW"/>
</dbReference>
<evidence type="ECO:0000256" key="4">
    <source>
        <dbReference type="ARBA" id="ARBA00022825"/>
    </source>
</evidence>
<dbReference type="GO" id="GO:0004252">
    <property type="term" value="F:serine-type endopeptidase activity"/>
    <property type="evidence" value="ECO:0007669"/>
    <property type="project" value="InterPro"/>
</dbReference>
<dbReference type="InterPro" id="IPR036852">
    <property type="entry name" value="Peptidase_S8/S53_dom_sf"/>
</dbReference>
<evidence type="ECO:0000259" key="5">
    <source>
        <dbReference type="Pfam" id="PF00082"/>
    </source>
</evidence>
<reference evidence="6 7" key="1">
    <citation type="submission" date="2015-09" db="EMBL/GenBank/DDBJ databases">
        <authorList>
            <consortium name="Pathogen Informatics"/>
        </authorList>
    </citation>
    <scope>NUCLEOTIDE SEQUENCE [LARGE SCALE GENOMIC DNA]</scope>
    <source>
        <strain evidence="6 7">2789STDY5608887</strain>
    </source>
</reference>
<dbReference type="InterPro" id="IPR034074">
    <property type="entry name" value="Y4bN_pept_dom"/>
</dbReference>
<evidence type="ECO:0000313" key="6">
    <source>
        <dbReference type="EMBL" id="CUM91619.1"/>
    </source>
</evidence>
<evidence type="ECO:0000313" key="7">
    <source>
        <dbReference type="Proteomes" id="UP000095453"/>
    </source>
</evidence>
<dbReference type="InterPro" id="IPR050131">
    <property type="entry name" value="Peptidase_S8_subtilisin-like"/>
</dbReference>
<dbReference type="Proteomes" id="UP000095453">
    <property type="component" value="Unassembled WGS sequence"/>
</dbReference>
<dbReference type="InterPro" id="IPR000209">
    <property type="entry name" value="Peptidase_S8/S53_dom"/>
</dbReference>
<dbReference type="AlphaFoldDB" id="A0A173SPK9"/>
<dbReference type="SUPFAM" id="SSF52743">
    <property type="entry name" value="Subtilisin-like"/>
    <property type="match status" value="1"/>
</dbReference>
<gene>
    <name evidence="6" type="ORF">ERS852444_01072</name>
</gene>
<protein>
    <submittedName>
        <fullName evidence="6">Type VII secretion-associated serine protease mycosin</fullName>
    </submittedName>
</protein>
<comment type="similarity">
    <text evidence="1">Belongs to the peptidase S8 family.</text>
</comment>
<organism evidence="6 7">
    <name type="scientific">Roseburia inulinivorans</name>
    <dbReference type="NCBI Taxonomy" id="360807"/>
    <lineage>
        <taxon>Bacteria</taxon>
        <taxon>Bacillati</taxon>
        <taxon>Bacillota</taxon>
        <taxon>Clostridia</taxon>
        <taxon>Lachnospirales</taxon>
        <taxon>Lachnospiraceae</taxon>
        <taxon>Roseburia</taxon>
    </lineage>
</organism>
<dbReference type="Pfam" id="PF00082">
    <property type="entry name" value="Peptidase_S8"/>
    <property type="match status" value="1"/>
</dbReference>
<keyword evidence="4" id="KW-0720">Serine protease</keyword>
<dbReference type="Gene3D" id="3.40.50.200">
    <property type="entry name" value="Peptidase S8/S53 domain"/>
    <property type="match status" value="1"/>
</dbReference>
<evidence type="ECO:0000256" key="3">
    <source>
        <dbReference type="ARBA" id="ARBA00022801"/>
    </source>
</evidence>
<sequence>MNGLLQLKGRFDKRGNEGIGPAGLPAHKKVTSEHIEKLISQLFKVKQYWSDKEDIGGLIVSVHYIRVVAKSNRLKALLSDVGKKPVDSIRGAKFVTGTDSVGKTIHKHVFTHYVQVSAIDKAINNLQIVKSIVDMDYNGCITAEDIEKLGKEKIYSHAEEIAKTTFVNAIIDCHFVEKFDVDEVKETITEESIITIYKTDIETRELLSRFGIDISESKIIGGTTVLLTPPQAKQLYVKAPYLIAMSVTDFSKISLEDDLFEDVEFNEDDCIIQPPTNEPTVGVIDTQFNKNVYFHKWVDYIPMLPSDILEPEDFKHGTAVSSIIVDGPRGNRGLDDGCGHFRVRHFGVSKQSGFSSFAILREIRKIVENNQDIKVWNLSLGSKNEIRENYISPEAAELDRIQSEYDVVFVISGTNTPDGKKHSDMKVGAPADSLNSLVVNSVDMLGKSASYTRRGPVLSFFHKPDICYYGGDGTKAEEKIAVCTDELGAIYLTGTSFAAPWITRKLAYLIYVMGLSREVAKALIIDSAAKWGPSGNVSDTMGYGVVPKHIEDILNTSDDEIKFIITGTTEDYETYNYTLPVPVVSGKHPYYAKAVLCYFPHCDRNQGVDYTGTEMDIHFGRVVTEKKNGTVKTKIKSIDDNRQTEEGQVMYEEDARNIFRKWDNVKRICEKVKERRVPKKSYDAGMWGIGVITKERVTSKNRSPLQFGLVITLKEMYGKNRIDDFVKMCEAKGWLVNRLDVQNQLDIYARAEEEITFN</sequence>
<dbReference type="EMBL" id="CYXX01000006">
    <property type="protein sequence ID" value="CUM91619.1"/>
    <property type="molecule type" value="Genomic_DNA"/>
</dbReference>
<dbReference type="PANTHER" id="PTHR43806:SF11">
    <property type="entry name" value="CEREVISIN-RELATED"/>
    <property type="match status" value="1"/>
</dbReference>
<dbReference type="RefSeq" id="WP_055168377.1">
    <property type="nucleotide sequence ID" value="NZ_CYXX01000006.1"/>
</dbReference>
<name>A0A173SPK9_9FIRM</name>
<evidence type="ECO:0000256" key="2">
    <source>
        <dbReference type="ARBA" id="ARBA00022670"/>
    </source>
</evidence>
<dbReference type="PANTHER" id="PTHR43806">
    <property type="entry name" value="PEPTIDASE S8"/>
    <property type="match status" value="1"/>
</dbReference>
<accession>A0A173SPK9</accession>
<dbReference type="CDD" id="cd04847">
    <property type="entry name" value="Peptidases_S8_Subtilisin_like_2"/>
    <property type="match status" value="1"/>
</dbReference>
<keyword evidence="2 6" id="KW-0645">Protease</keyword>
<keyword evidence="3" id="KW-0378">Hydrolase</keyword>
<feature type="domain" description="Peptidase S8/S53" evidence="5">
    <location>
        <begin position="278"/>
        <end position="544"/>
    </location>
</feature>
<proteinExistence type="inferred from homology"/>